<accession>A0A3N4ZJM8</accession>
<dbReference type="RefSeq" id="WP_123913903.1">
    <property type="nucleotide sequence ID" value="NZ_RKRA01000001.1"/>
</dbReference>
<dbReference type="EMBL" id="RKRA01000001">
    <property type="protein sequence ID" value="RPF25832.1"/>
    <property type="molecule type" value="Genomic_DNA"/>
</dbReference>
<keyword evidence="2" id="KW-0812">Transmembrane</keyword>
<evidence type="ECO:0000256" key="1">
    <source>
        <dbReference type="ARBA" id="ARBA00004141"/>
    </source>
</evidence>
<evidence type="ECO:0000313" key="5">
    <source>
        <dbReference type="EMBL" id="RPF25832.1"/>
    </source>
</evidence>
<dbReference type="Pfam" id="PF07681">
    <property type="entry name" value="DoxX"/>
    <property type="match status" value="1"/>
</dbReference>
<dbReference type="GO" id="GO:0016020">
    <property type="term" value="C:membrane"/>
    <property type="evidence" value="ECO:0007669"/>
    <property type="project" value="UniProtKB-SubCell"/>
</dbReference>
<protein>
    <submittedName>
        <fullName evidence="5">Putative membrane protein YphA (DoxX/SURF4 family)</fullName>
    </submittedName>
</protein>
<comment type="subcellular location">
    <subcellularLocation>
        <location evidence="1">Membrane</location>
        <topology evidence="1">Multi-pass membrane protein</topology>
    </subcellularLocation>
</comment>
<gene>
    <name evidence="5" type="ORF">EDD32_0245</name>
</gene>
<evidence type="ECO:0000256" key="3">
    <source>
        <dbReference type="ARBA" id="ARBA00022989"/>
    </source>
</evidence>
<keyword evidence="3" id="KW-1133">Transmembrane helix</keyword>
<proteinExistence type="predicted"/>
<evidence type="ECO:0000313" key="6">
    <source>
        <dbReference type="Proteomes" id="UP000280726"/>
    </source>
</evidence>
<organism evidence="5 6">
    <name type="scientific">Georgenia muralis</name>
    <dbReference type="NCBI Taxonomy" id="154117"/>
    <lineage>
        <taxon>Bacteria</taxon>
        <taxon>Bacillati</taxon>
        <taxon>Actinomycetota</taxon>
        <taxon>Actinomycetes</taxon>
        <taxon>Micrococcales</taxon>
        <taxon>Bogoriellaceae</taxon>
        <taxon>Georgenia</taxon>
    </lineage>
</organism>
<dbReference type="Proteomes" id="UP000280726">
    <property type="component" value="Unassembled WGS sequence"/>
</dbReference>
<dbReference type="InterPro" id="IPR032808">
    <property type="entry name" value="DoxX"/>
</dbReference>
<name>A0A3N4ZJM8_9MICO</name>
<reference evidence="5 6" key="1">
    <citation type="submission" date="2018-11" db="EMBL/GenBank/DDBJ databases">
        <title>Sequencing the genomes of 1000 actinobacteria strains.</title>
        <authorList>
            <person name="Klenk H.-P."/>
        </authorList>
    </citation>
    <scope>NUCLEOTIDE SEQUENCE [LARGE SCALE GENOMIC DNA]</scope>
    <source>
        <strain evidence="5 6">DSM 14418</strain>
    </source>
</reference>
<comment type="caution">
    <text evidence="5">The sequence shown here is derived from an EMBL/GenBank/DDBJ whole genome shotgun (WGS) entry which is preliminary data.</text>
</comment>
<evidence type="ECO:0000256" key="2">
    <source>
        <dbReference type="ARBA" id="ARBA00022692"/>
    </source>
</evidence>
<evidence type="ECO:0000256" key="4">
    <source>
        <dbReference type="ARBA" id="ARBA00023136"/>
    </source>
</evidence>
<dbReference type="AlphaFoldDB" id="A0A3N4ZJM8"/>
<sequence length="165" mass="17386">MSLTRLVARPLLASAFIVDGVDAALRPAGHVARFKKVAPAMERAGLPPVLTADATMLTRAVGVISALSGLMLATGRNPRSAALTLAVINIPLTIVNNPAWTARSAAERKEQLSGLLRGAGIAGGLLLAAADLAGRPSLSWRFANAKDQRAELREVRTTLKQRYKS</sequence>
<keyword evidence="6" id="KW-1185">Reference proteome</keyword>
<keyword evidence="4" id="KW-0472">Membrane</keyword>
<dbReference type="OrthoDB" id="329282at2"/>